<sequence length="163" mass="17636">MTTTIDELAEYMRRRDLLLVTAESCTAGLIAARLADVPGAGDLLDCAFVTYSPQSKQRCLGVPASVLSEHNLTSEVVARAMVEGAMRASRANVGIADTGMASAEDPEIPPGTQCLAWAFRDGGALRIYSETRRFPGDRQAVRRATAEYALMRIPFYYEQDGAA</sequence>
<evidence type="ECO:0000313" key="2">
    <source>
        <dbReference type="EMBL" id="TSH91605.1"/>
    </source>
</evidence>
<evidence type="ECO:0000259" key="1">
    <source>
        <dbReference type="Pfam" id="PF02464"/>
    </source>
</evidence>
<dbReference type="InterPro" id="IPR008136">
    <property type="entry name" value="CinA_C"/>
</dbReference>
<evidence type="ECO:0000313" key="3">
    <source>
        <dbReference type="Proteomes" id="UP000318405"/>
    </source>
</evidence>
<feature type="domain" description="CinA C-terminal" evidence="1">
    <location>
        <begin position="5"/>
        <end position="152"/>
    </location>
</feature>
<organism evidence="2 3">
    <name type="scientific">Verticiella sediminum</name>
    <dbReference type="NCBI Taxonomy" id="1247510"/>
    <lineage>
        <taxon>Bacteria</taxon>
        <taxon>Pseudomonadati</taxon>
        <taxon>Pseudomonadota</taxon>
        <taxon>Betaproteobacteria</taxon>
        <taxon>Burkholderiales</taxon>
        <taxon>Alcaligenaceae</taxon>
        <taxon>Verticiella</taxon>
    </lineage>
</organism>
<dbReference type="Gene3D" id="3.90.950.20">
    <property type="entry name" value="CinA-like"/>
    <property type="match status" value="1"/>
</dbReference>
<dbReference type="SUPFAM" id="SSF142433">
    <property type="entry name" value="CinA-like"/>
    <property type="match status" value="1"/>
</dbReference>
<dbReference type="AlphaFoldDB" id="A0A556AFE9"/>
<dbReference type="NCBIfam" id="TIGR00199">
    <property type="entry name" value="PncC_domain"/>
    <property type="match status" value="1"/>
</dbReference>
<keyword evidence="3" id="KW-1185">Reference proteome</keyword>
<protein>
    <submittedName>
        <fullName evidence="2">CinA family protein</fullName>
    </submittedName>
</protein>
<dbReference type="EMBL" id="VLTJ01000035">
    <property type="protein sequence ID" value="TSH91605.1"/>
    <property type="molecule type" value="Genomic_DNA"/>
</dbReference>
<proteinExistence type="predicted"/>
<accession>A0A556AFE9</accession>
<name>A0A556AFE9_9BURK</name>
<dbReference type="Proteomes" id="UP000318405">
    <property type="component" value="Unassembled WGS sequence"/>
</dbReference>
<gene>
    <name evidence="2" type="ORF">FOZ76_18565</name>
</gene>
<dbReference type="InterPro" id="IPR036653">
    <property type="entry name" value="CinA-like_C"/>
</dbReference>
<dbReference type="RefSeq" id="WP_143949777.1">
    <property type="nucleotide sequence ID" value="NZ_BAABMB010000006.1"/>
</dbReference>
<dbReference type="Pfam" id="PF02464">
    <property type="entry name" value="CinA"/>
    <property type="match status" value="1"/>
</dbReference>
<reference evidence="2 3" key="1">
    <citation type="submission" date="2019-07" db="EMBL/GenBank/DDBJ databases">
        <title>Qingshengfaniella alkalisoli gen. nov., sp. nov., isolated from saline soil.</title>
        <authorList>
            <person name="Xu L."/>
            <person name="Huang X.-X."/>
            <person name="Sun J.-Q."/>
        </authorList>
    </citation>
    <scope>NUCLEOTIDE SEQUENCE [LARGE SCALE GENOMIC DNA]</scope>
    <source>
        <strain evidence="2 3">DSM 27279</strain>
    </source>
</reference>
<comment type="caution">
    <text evidence="2">The sequence shown here is derived from an EMBL/GenBank/DDBJ whole genome shotgun (WGS) entry which is preliminary data.</text>
</comment>
<dbReference type="OrthoDB" id="9801454at2"/>